<proteinExistence type="predicted"/>
<sequence>MMLSALRVGSSNNNSSNYSSSNSNYNKTEATVTATDATTKRKQQQQNGSTDQQQQQQQQNGTNNTSNSSGSISSLAKEETPASSLSASWVPAVSRLSLGVNLTNIFAIHYLRGRAMDQPIEFSHIHVVLYTLFAWTAAVLVSVVVHCMISPYVVIFDSLLSSLSRCLLGPRR</sequence>
<evidence type="ECO:0000313" key="3">
    <source>
        <dbReference type="Proteomes" id="UP000626109"/>
    </source>
</evidence>
<dbReference type="EMBL" id="CAJNNW010026894">
    <property type="protein sequence ID" value="CAE8688447.1"/>
    <property type="molecule type" value="Genomic_DNA"/>
</dbReference>
<gene>
    <name evidence="2" type="ORF">PGLA2088_LOCUS25924</name>
</gene>
<comment type="caution">
    <text evidence="2">The sequence shown here is derived from an EMBL/GenBank/DDBJ whole genome shotgun (WGS) entry which is preliminary data.</text>
</comment>
<protein>
    <submittedName>
        <fullName evidence="2">Uncharacterized protein</fullName>
    </submittedName>
</protein>
<dbReference type="Proteomes" id="UP000626109">
    <property type="component" value="Unassembled WGS sequence"/>
</dbReference>
<feature type="compositionally biased region" description="Low complexity" evidence="1">
    <location>
        <begin position="44"/>
        <end position="71"/>
    </location>
</feature>
<organism evidence="2 3">
    <name type="scientific">Polarella glacialis</name>
    <name type="common">Dinoflagellate</name>
    <dbReference type="NCBI Taxonomy" id="89957"/>
    <lineage>
        <taxon>Eukaryota</taxon>
        <taxon>Sar</taxon>
        <taxon>Alveolata</taxon>
        <taxon>Dinophyceae</taxon>
        <taxon>Suessiales</taxon>
        <taxon>Suessiaceae</taxon>
        <taxon>Polarella</taxon>
    </lineage>
</organism>
<accession>A0A813JYX5</accession>
<dbReference type="AlphaFoldDB" id="A0A813JYX5"/>
<feature type="compositionally biased region" description="Low complexity" evidence="1">
    <location>
        <begin position="10"/>
        <end position="37"/>
    </location>
</feature>
<evidence type="ECO:0000313" key="2">
    <source>
        <dbReference type="EMBL" id="CAE8688447.1"/>
    </source>
</evidence>
<reference evidence="2" key="1">
    <citation type="submission" date="2021-02" db="EMBL/GenBank/DDBJ databases">
        <authorList>
            <person name="Dougan E. K."/>
            <person name="Rhodes N."/>
            <person name="Thang M."/>
            <person name="Chan C."/>
        </authorList>
    </citation>
    <scope>NUCLEOTIDE SEQUENCE</scope>
</reference>
<feature type="region of interest" description="Disordered" evidence="1">
    <location>
        <begin position="1"/>
        <end position="75"/>
    </location>
</feature>
<name>A0A813JYX5_POLGL</name>
<evidence type="ECO:0000256" key="1">
    <source>
        <dbReference type="SAM" id="MobiDB-lite"/>
    </source>
</evidence>